<dbReference type="PANTHER" id="PTHR47982">
    <property type="entry name" value="PROLINE-RICH RECEPTOR-LIKE PROTEIN KINASE PERK4"/>
    <property type="match status" value="1"/>
</dbReference>
<accession>A0ABP0XGY3</accession>
<evidence type="ECO:0000256" key="5">
    <source>
        <dbReference type="ARBA" id="ARBA00022741"/>
    </source>
</evidence>
<sequence>MVVEEGFAIYTFGFLLWELISGQPQPKHGEGLNHLVKTILENSNNMENINPTLGSNFPTKTIIRIVRIIHFCLQPNHVLQPNMSDVINEINGALQLEEGLKAEEGAMKIEIPQYASQSKLCASFETTSDEVKWQTTFIEKSTSDYELVSINPKRKKQQPQTSTTQSPQHGPYT</sequence>
<evidence type="ECO:0000313" key="10">
    <source>
        <dbReference type="EMBL" id="CAK9277907.1"/>
    </source>
</evidence>
<gene>
    <name evidence="10" type="ORF">CSSPJE1EN1_LOCUS23385</name>
</gene>
<proteinExistence type="predicted"/>
<dbReference type="InterPro" id="IPR047117">
    <property type="entry name" value="PERK1-13-like"/>
</dbReference>
<dbReference type="InterPro" id="IPR011009">
    <property type="entry name" value="Kinase-like_dom_sf"/>
</dbReference>
<evidence type="ECO:0000256" key="3">
    <source>
        <dbReference type="ARBA" id="ARBA00022679"/>
    </source>
</evidence>
<keyword evidence="5" id="KW-0547">Nucleotide-binding</keyword>
<reference evidence="10" key="1">
    <citation type="submission" date="2024-02" db="EMBL/GenBank/DDBJ databases">
        <authorList>
            <consortium name="ELIXIR-Norway"/>
            <consortium name="Elixir Norway"/>
        </authorList>
    </citation>
    <scope>NUCLEOTIDE SEQUENCE</scope>
</reference>
<protein>
    <recommendedName>
        <fullName evidence="2">non-specific serine/threonine protein kinase</fullName>
        <ecNumber evidence="2">2.7.11.1</ecNumber>
    </recommendedName>
</protein>
<dbReference type="EMBL" id="OZ020103">
    <property type="protein sequence ID" value="CAK9277907.1"/>
    <property type="molecule type" value="Genomic_DNA"/>
</dbReference>
<evidence type="ECO:0000256" key="2">
    <source>
        <dbReference type="ARBA" id="ARBA00012513"/>
    </source>
</evidence>
<organism evidence="10 11">
    <name type="scientific">Sphagnum jensenii</name>
    <dbReference type="NCBI Taxonomy" id="128206"/>
    <lineage>
        <taxon>Eukaryota</taxon>
        <taxon>Viridiplantae</taxon>
        <taxon>Streptophyta</taxon>
        <taxon>Embryophyta</taxon>
        <taxon>Bryophyta</taxon>
        <taxon>Sphagnophytina</taxon>
        <taxon>Sphagnopsida</taxon>
        <taxon>Sphagnales</taxon>
        <taxon>Sphagnaceae</taxon>
        <taxon>Sphagnum</taxon>
    </lineage>
</organism>
<evidence type="ECO:0000256" key="6">
    <source>
        <dbReference type="ARBA" id="ARBA00022840"/>
    </source>
</evidence>
<keyword evidence="11" id="KW-1185">Reference proteome</keyword>
<dbReference type="EC" id="2.7.11.1" evidence="2"/>
<keyword evidence="8" id="KW-0472">Membrane</keyword>
<dbReference type="SUPFAM" id="SSF56112">
    <property type="entry name" value="Protein kinase-like (PK-like)"/>
    <property type="match status" value="1"/>
</dbReference>
<name>A0ABP0XGY3_9BRYO</name>
<dbReference type="Proteomes" id="UP001497444">
    <property type="component" value="Chromosome 8"/>
</dbReference>
<dbReference type="PANTHER" id="PTHR47982:SF70">
    <property type="entry name" value="PROTEIN KINASE SUPERFAMILY PROTEIN"/>
    <property type="match status" value="1"/>
</dbReference>
<keyword evidence="4" id="KW-0812">Transmembrane</keyword>
<evidence type="ECO:0000256" key="7">
    <source>
        <dbReference type="ARBA" id="ARBA00022989"/>
    </source>
</evidence>
<evidence type="ECO:0000256" key="8">
    <source>
        <dbReference type="ARBA" id="ARBA00023136"/>
    </source>
</evidence>
<evidence type="ECO:0000313" key="11">
    <source>
        <dbReference type="Proteomes" id="UP001497444"/>
    </source>
</evidence>
<feature type="region of interest" description="Disordered" evidence="9">
    <location>
        <begin position="149"/>
        <end position="173"/>
    </location>
</feature>
<evidence type="ECO:0000256" key="9">
    <source>
        <dbReference type="SAM" id="MobiDB-lite"/>
    </source>
</evidence>
<keyword evidence="7" id="KW-1133">Transmembrane helix</keyword>
<comment type="subcellular location">
    <subcellularLocation>
        <location evidence="1">Cell membrane</location>
        <topology evidence="1">Single-pass membrane protein</topology>
    </subcellularLocation>
</comment>
<keyword evidence="6" id="KW-0067">ATP-binding</keyword>
<dbReference type="Gene3D" id="1.10.510.10">
    <property type="entry name" value="Transferase(Phosphotransferase) domain 1"/>
    <property type="match status" value="1"/>
</dbReference>
<evidence type="ECO:0000256" key="4">
    <source>
        <dbReference type="ARBA" id="ARBA00022692"/>
    </source>
</evidence>
<keyword evidence="3" id="KW-0808">Transferase</keyword>
<feature type="compositionally biased region" description="Low complexity" evidence="9">
    <location>
        <begin position="158"/>
        <end position="173"/>
    </location>
</feature>
<evidence type="ECO:0000256" key="1">
    <source>
        <dbReference type="ARBA" id="ARBA00004162"/>
    </source>
</evidence>